<name>C0NF34_AJECG</name>
<dbReference type="EMBL" id="GG663364">
    <property type="protein sequence ID" value="EEH09855.1"/>
    <property type="molecule type" value="Genomic_DNA"/>
</dbReference>
<dbReference type="HOGENOM" id="CLU_1805629_0_0_1"/>
<dbReference type="AlphaFoldDB" id="C0NF34"/>
<feature type="region of interest" description="Disordered" evidence="1">
    <location>
        <begin position="105"/>
        <end position="128"/>
    </location>
</feature>
<proteinExistence type="predicted"/>
<accession>C0NF34</accession>
<keyword evidence="3" id="KW-1185">Reference proteome</keyword>
<protein>
    <submittedName>
        <fullName evidence="2">Uncharacterized protein</fullName>
    </submittedName>
</protein>
<dbReference type="InParanoid" id="C0NF34"/>
<evidence type="ECO:0000313" key="2">
    <source>
        <dbReference type="EMBL" id="EEH09855.1"/>
    </source>
</evidence>
<dbReference type="RefSeq" id="XP_045290336.1">
    <property type="nucleotide sequence ID" value="XM_045428550.1"/>
</dbReference>
<evidence type="ECO:0000313" key="3">
    <source>
        <dbReference type="Proteomes" id="UP000001631"/>
    </source>
</evidence>
<dbReference type="VEuPathDB" id="FungiDB:I7I50_01180"/>
<evidence type="ECO:0000256" key="1">
    <source>
        <dbReference type="SAM" id="MobiDB-lite"/>
    </source>
</evidence>
<dbReference type="GeneID" id="69034517"/>
<reference evidence="2" key="1">
    <citation type="submission" date="2009-02" db="EMBL/GenBank/DDBJ databases">
        <title>The Genome Sequence of Ajellomyces capsulatus strain G186AR.</title>
        <authorList>
            <consortium name="The Broad Institute Genome Sequencing Platform"/>
            <person name="Champion M."/>
            <person name="Cuomo C."/>
            <person name="Ma L.-J."/>
            <person name="Henn M.R."/>
            <person name="Sil A."/>
            <person name="Goldman B."/>
            <person name="Young S.K."/>
            <person name="Kodira C.D."/>
            <person name="Zeng Q."/>
            <person name="Koehrsen M."/>
            <person name="Alvarado L."/>
            <person name="Berlin A."/>
            <person name="Borenstein D."/>
            <person name="Chen Z."/>
            <person name="Engels R."/>
            <person name="Freedman E."/>
            <person name="Gellesch M."/>
            <person name="Goldberg J."/>
            <person name="Griggs A."/>
            <person name="Gujja S."/>
            <person name="Heiman D."/>
            <person name="Hepburn T."/>
            <person name="Howarth C."/>
            <person name="Jen D."/>
            <person name="Larson L."/>
            <person name="Lewis B."/>
            <person name="Mehta T."/>
            <person name="Park D."/>
            <person name="Pearson M."/>
            <person name="Roberts A."/>
            <person name="Saif S."/>
            <person name="Shea T."/>
            <person name="Shenoy N."/>
            <person name="Sisk P."/>
            <person name="Stolte C."/>
            <person name="Sykes S."/>
            <person name="Walk T."/>
            <person name="White J."/>
            <person name="Yandava C."/>
            <person name="Klein B."/>
            <person name="McEwen J.G."/>
            <person name="Puccia R."/>
            <person name="Goldman G.H."/>
            <person name="Felipe M.S."/>
            <person name="Nino-Vega G."/>
            <person name="San-Blas G."/>
            <person name="Taylor J."/>
            <person name="Mendoza L."/>
            <person name="Galagan J."/>
            <person name="Nusbaum C."/>
            <person name="Birren B."/>
        </authorList>
    </citation>
    <scope>NUCLEOTIDE SEQUENCE</scope>
    <source>
        <strain evidence="2">G186AR</strain>
    </source>
</reference>
<organism evidence="2 3">
    <name type="scientific">Ajellomyces capsulatus (strain G186AR / H82 / ATCC MYA-2454 / RMSCC 2432)</name>
    <name type="common">Darling's disease fungus</name>
    <name type="synonym">Histoplasma capsulatum</name>
    <dbReference type="NCBI Taxonomy" id="447093"/>
    <lineage>
        <taxon>Eukaryota</taxon>
        <taxon>Fungi</taxon>
        <taxon>Dikarya</taxon>
        <taxon>Ascomycota</taxon>
        <taxon>Pezizomycotina</taxon>
        <taxon>Eurotiomycetes</taxon>
        <taxon>Eurotiomycetidae</taxon>
        <taxon>Onygenales</taxon>
        <taxon>Ajellomycetaceae</taxon>
        <taxon>Histoplasma</taxon>
    </lineage>
</organism>
<sequence>MLSLLRRAITVRPLLEIVELSNNTLVFCKKARGMTLEQTQHPCAKSTKCWVVTTPLRTRIRSLDWGKLTSKWEKHRQNNRGEVKRKNTTMNPSHMPKLLCSHYKTPRNEEPSGQENKSVSGVHRRCSGTASVSHLGSLTRYGH</sequence>
<dbReference type="Proteomes" id="UP000001631">
    <property type="component" value="Unassembled WGS sequence"/>
</dbReference>
<gene>
    <name evidence="2" type="ORF">HCBG_01500</name>
</gene>